<dbReference type="GO" id="GO:0016567">
    <property type="term" value="P:protein ubiquitination"/>
    <property type="evidence" value="ECO:0007669"/>
    <property type="project" value="InterPro"/>
</dbReference>
<feature type="compositionally biased region" description="Basic and acidic residues" evidence="7">
    <location>
        <begin position="648"/>
        <end position="665"/>
    </location>
</feature>
<feature type="region of interest" description="Disordered" evidence="7">
    <location>
        <begin position="632"/>
        <end position="734"/>
    </location>
</feature>
<dbReference type="InterPro" id="IPR001878">
    <property type="entry name" value="Znf_CCHC"/>
</dbReference>
<dbReference type="InterPro" id="IPR033489">
    <property type="entry name" value="RBBP6"/>
</dbReference>
<evidence type="ECO:0000256" key="2">
    <source>
        <dbReference type="ARBA" id="ARBA00022723"/>
    </source>
</evidence>
<evidence type="ECO:0000259" key="10">
    <source>
        <dbReference type="PROSITE" id="PS51282"/>
    </source>
</evidence>
<evidence type="ECO:0000256" key="6">
    <source>
        <dbReference type="PROSITE-ProRule" id="PRU00047"/>
    </source>
</evidence>
<dbReference type="SMART" id="SM00184">
    <property type="entry name" value="RING"/>
    <property type="match status" value="1"/>
</dbReference>
<dbReference type="InterPro" id="IPR036875">
    <property type="entry name" value="Znf_CCHC_sf"/>
</dbReference>
<accession>A0A9Q0GPW3</accession>
<reference evidence="11" key="1">
    <citation type="journal article" date="2023" name="Plant J.">
        <title>The genome of the king protea, Protea cynaroides.</title>
        <authorList>
            <person name="Chang J."/>
            <person name="Duong T.A."/>
            <person name="Schoeman C."/>
            <person name="Ma X."/>
            <person name="Roodt D."/>
            <person name="Barker N."/>
            <person name="Li Z."/>
            <person name="Van de Peer Y."/>
            <person name="Mizrachi E."/>
        </authorList>
    </citation>
    <scope>NUCLEOTIDE SEQUENCE</scope>
    <source>
        <tissue evidence="11">Young leaves</tissue>
    </source>
</reference>
<evidence type="ECO:0000313" key="11">
    <source>
        <dbReference type="EMBL" id="KAJ4950290.1"/>
    </source>
</evidence>
<evidence type="ECO:0000256" key="4">
    <source>
        <dbReference type="ARBA" id="ARBA00022833"/>
    </source>
</evidence>
<sequence length="824" mass="92270">MAVRFKFRSSVDFDSIDIAGRPSISVRDLRSKILQQKNLKICQDFDIVISDAETGDEYDDEDFLVPSGSSVVIKRVPAGRSVLSALPCINSVENWVAKPTNFVGNAGSLPSMKVDVNNFDDFGIDLYPATEAALLDSDLDVDEMNYISSEKADNAFQRSSEPSTARCQNTVPSDINEAILKGVTRSGIEGSQINLRHKMEETKKLDEAVKANFPALPNADLPVELRCSLCNTIFRDAVMIRCCQHSFCEKCIRLALIEKARCPKCSSTRCGVEDLLPNVSLRQAIDHFLESQMLLSGSDNILPQYAPDGESGIQAKELSCAISICQREPVLPHSPSTTGKGSNIVMAESASESVIRSNASAAGTNSRLINLGATKSVKSFPLHQVKQVNGDGVPGCAVNFECGRESMKSVDFQGENQPFKLRQTLREKGAASTTIKKEKGFWVNQTDGIGSFMATSRHRKVDRTCYMCGSPDHFIRNCPAASSPHPLLQTGDAVYPGSMPTYGQSYWQGSSLPHIRPFANIYGNAGLIPFDPTMVPVTPFSISSYMPSMYSGMAVPCGPMRMVGLVPPVISGAECALSRSEFMELQDSEQRQKHKHKQRDRLHDGDDLDGHYMYNHPERSLDCKQRLDKEHDGNFSEDTLTQRSQQKRVCDKCPDEDIHVPVRRDYKGHRSSGKDHKPHKSDRSSSEIEDSSDSSNWHRKKTHKHHKRSSKQHTERRGECGGNAGHRSHYESQKEITRQRIICDAKICKHKNHSRSESCLEPSSSGDRRRQRREKECSHSSRHSNRKLNSSEDLLNHDRWEMVESLDEDYREDSHHHHKRKRIH</sequence>
<dbReference type="Proteomes" id="UP001141806">
    <property type="component" value="Unassembled WGS sequence"/>
</dbReference>
<dbReference type="Pfam" id="PF13923">
    <property type="entry name" value="zf-C3HC4_2"/>
    <property type="match status" value="1"/>
</dbReference>
<evidence type="ECO:0000256" key="5">
    <source>
        <dbReference type="ARBA" id="ARBA00023242"/>
    </source>
</evidence>
<feature type="domain" description="RING-type" evidence="8">
    <location>
        <begin position="227"/>
        <end position="266"/>
    </location>
</feature>
<feature type="compositionally biased region" description="Basic and acidic residues" evidence="7">
    <location>
        <begin position="601"/>
        <end position="616"/>
    </location>
</feature>
<dbReference type="GO" id="GO:0003676">
    <property type="term" value="F:nucleic acid binding"/>
    <property type="evidence" value="ECO:0007669"/>
    <property type="project" value="InterPro"/>
</dbReference>
<evidence type="ECO:0000313" key="12">
    <source>
        <dbReference type="Proteomes" id="UP001141806"/>
    </source>
</evidence>
<dbReference type="SUPFAM" id="SSF57756">
    <property type="entry name" value="Retrovirus zinc finger-like domains"/>
    <property type="match status" value="1"/>
</dbReference>
<feature type="compositionally biased region" description="Basic residues" evidence="7">
    <location>
        <begin position="666"/>
        <end position="680"/>
    </location>
</feature>
<keyword evidence="3 6" id="KW-0863">Zinc-finger</keyword>
<dbReference type="PANTHER" id="PTHR15439:SF11">
    <property type="entry name" value="E3 UBIQUITIN LIGASE PQT3-LIKE ISOFORM X1"/>
    <property type="match status" value="1"/>
</dbReference>
<keyword evidence="4" id="KW-0862">Zinc</keyword>
<keyword evidence="5" id="KW-0539">Nucleus</keyword>
<evidence type="ECO:0000256" key="3">
    <source>
        <dbReference type="ARBA" id="ARBA00022771"/>
    </source>
</evidence>
<dbReference type="EMBL" id="JAMYWD010000012">
    <property type="protein sequence ID" value="KAJ4950290.1"/>
    <property type="molecule type" value="Genomic_DNA"/>
</dbReference>
<dbReference type="GO" id="GO:0006397">
    <property type="term" value="P:mRNA processing"/>
    <property type="evidence" value="ECO:0007669"/>
    <property type="project" value="InterPro"/>
</dbReference>
<dbReference type="GO" id="GO:0005634">
    <property type="term" value="C:nucleus"/>
    <property type="evidence" value="ECO:0007669"/>
    <property type="project" value="UniProtKB-SubCell"/>
</dbReference>
<dbReference type="InterPro" id="IPR017907">
    <property type="entry name" value="Znf_RING_CS"/>
</dbReference>
<dbReference type="SMART" id="SM00343">
    <property type="entry name" value="ZnF_C2HC"/>
    <property type="match status" value="1"/>
</dbReference>
<keyword evidence="12" id="KW-1185">Reference proteome</keyword>
<dbReference type="PROSITE" id="PS00518">
    <property type="entry name" value="ZF_RING_1"/>
    <property type="match status" value="1"/>
</dbReference>
<comment type="subcellular location">
    <subcellularLocation>
        <location evidence="1">Nucleus</location>
    </subcellularLocation>
</comment>
<dbReference type="Gene3D" id="3.10.20.90">
    <property type="entry name" value="Phosphatidylinositol 3-kinase Catalytic Subunit, Chain A, domain 1"/>
    <property type="match status" value="1"/>
</dbReference>
<dbReference type="GO" id="GO:0061630">
    <property type="term" value="F:ubiquitin protein ligase activity"/>
    <property type="evidence" value="ECO:0007669"/>
    <property type="project" value="InterPro"/>
</dbReference>
<protein>
    <submittedName>
        <fullName evidence="11">Uncharacterized protein</fullName>
    </submittedName>
</protein>
<dbReference type="GO" id="GO:0006511">
    <property type="term" value="P:ubiquitin-dependent protein catabolic process"/>
    <property type="evidence" value="ECO:0007669"/>
    <property type="project" value="TreeGrafter"/>
</dbReference>
<dbReference type="AlphaFoldDB" id="A0A9Q0GPW3"/>
<dbReference type="InterPro" id="IPR014891">
    <property type="entry name" value="DWNN_domain"/>
</dbReference>
<dbReference type="InterPro" id="IPR001841">
    <property type="entry name" value="Znf_RING"/>
</dbReference>
<dbReference type="CDD" id="cd16620">
    <property type="entry name" value="vRING-HC-C4C4_RBBP6"/>
    <property type="match status" value="1"/>
</dbReference>
<feature type="compositionally biased region" description="Basic residues" evidence="7">
    <location>
        <begin position="697"/>
        <end position="711"/>
    </location>
</feature>
<dbReference type="PANTHER" id="PTHR15439">
    <property type="entry name" value="RETINOBLASTOMA-BINDING PROTEIN 6"/>
    <property type="match status" value="1"/>
</dbReference>
<feature type="domain" description="DWNN" evidence="10">
    <location>
        <begin position="3"/>
        <end position="77"/>
    </location>
</feature>
<dbReference type="Pfam" id="PF08783">
    <property type="entry name" value="DWNN"/>
    <property type="match status" value="1"/>
</dbReference>
<name>A0A9Q0GPW3_9MAGN</name>
<dbReference type="OrthoDB" id="106784at2759"/>
<feature type="region of interest" description="Disordered" evidence="7">
    <location>
        <begin position="584"/>
        <end position="616"/>
    </location>
</feature>
<feature type="domain" description="CCHC-type" evidence="9">
    <location>
        <begin position="465"/>
        <end position="479"/>
    </location>
</feature>
<dbReference type="SUPFAM" id="SSF57850">
    <property type="entry name" value="RING/U-box"/>
    <property type="match status" value="1"/>
</dbReference>
<dbReference type="SMART" id="SM01180">
    <property type="entry name" value="DWNN"/>
    <property type="match status" value="1"/>
</dbReference>
<proteinExistence type="predicted"/>
<evidence type="ECO:0000256" key="1">
    <source>
        <dbReference type="ARBA" id="ARBA00004123"/>
    </source>
</evidence>
<evidence type="ECO:0000256" key="7">
    <source>
        <dbReference type="SAM" id="MobiDB-lite"/>
    </source>
</evidence>
<organism evidence="11 12">
    <name type="scientific">Protea cynaroides</name>
    <dbReference type="NCBI Taxonomy" id="273540"/>
    <lineage>
        <taxon>Eukaryota</taxon>
        <taxon>Viridiplantae</taxon>
        <taxon>Streptophyta</taxon>
        <taxon>Embryophyta</taxon>
        <taxon>Tracheophyta</taxon>
        <taxon>Spermatophyta</taxon>
        <taxon>Magnoliopsida</taxon>
        <taxon>Proteales</taxon>
        <taxon>Proteaceae</taxon>
        <taxon>Protea</taxon>
    </lineage>
</organism>
<dbReference type="InterPro" id="IPR013083">
    <property type="entry name" value="Znf_RING/FYVE/PHD"/>
</dbReference>
<comment type="caution">
    <text evidence="11">The sequence shown here is derived from an EMBL/GenBank/DDBJ whole genome shotgun (WGS) entry which is preliminary data.</text>
</comment>
<dbReference type="PROSITE" id="PS51282">
    <property type="entry name" value="DWNN"/>
    <property type="match status" value="1"/>
</dbReference>
<gene>
    <name evidence="11" type="ORF">NE237_027122</name>
</gene>
<dbReference type="Gene3D" id="3.30.40.10">
    <property type="entry name" value="Zinc/RING finger domain, C3HC4 (zinc finger)"/>
    <property type="match status" value="1"/>
</dbReference>
<dbReference type="GO" id="GO:0008270">
    <property type="term" value="F:zinc ion binding"/>
    <property type="evidence" value="ECO:0007669"/>
    <property type="project" value="UniProtKB-KW"/>
</dbReference>
<dbReference type="PROSITE" id="PS50089">
    <property type="entry name" value="ZF_RING_2"/>
    <property type="match status" value="1"/>
</dbReference>
<evidence type="ECO:0000259" key="8">
    <source>
        <dbReference type="PROSITE" id="PS50089"/>
    </source>
</evidence>
<keyword evidence="2" id="KW-0479">Metal-binding</keyword>
<dbReference type="Gene3D" id="4.10.60.10">
    <property type="entry name" value="Zinc finger, CCHC-type"/>
    <property type="match status" value="1"/>
</dbReference>
<feature type="region of interest" description="Disordered" evidence="7">
    <location>
        <begin position="754"/>
        <end position="797"/>
    </location>
</feature>
<dbReference type="PROSITE" id="PS50158">
    <property type="entry name" value="ZF_CCHC"/>
    <property type="match status" value="1"/>
</dbReference>
<evidence type="ECO:0000259" key="9">
    <source>
        <dbReference type="PROSITE" id="PS50158"/>
    </source>
</evidence>